<gene>
    <name evidence="22" type="primary">CYTB</name>
</gene>
<comment type="subcellular location">
    <subcellularLocation>
        <location evidence="2">Mitochondrion inner membrane</location>
        <topology evidence="2">Multi-pass membrane protein</topology>
    </subcellularLocation>
</comment>
<dbReference type="GO" id="GO:0005743">
    <property type="term" value="C:mitochondrial inner membrane"/>
    <property type="evidence" value="ECO:0007669"/>
    <property type="project" value="UniProtKB-SubCell"/>
</dbReference>
<dbReference type="InterPro" id="IPR005798">
    <property type="entry name" value="Cyt_b/b6_C"/>
</dbReference>
<dbReference type="CTD" id="4519"/>
<dbReference type="InterPro" id="IPR048259">
    <property type="entry name" value="Cytochrome_b_N_euk/bac"/>
</dbReference>
<evidence type="ECO:0000256" key="16">
    <source>
        <dbReference type="ARBA" id="ARBA00023136"/>
    </source>
</evidence>
<protein>
    <recommendedName>
        <fullName evidence="4 19">Cytochrome b</fullName>
    </recommendedName>
</protein>
<evidence type="ECO:0000256" key="13">
    <source>
        <dbReference type="ARBA" id="ARBA00023004"/>
    </source>
</evidence>
<keyword evidence="10" id="KW-0999">Mitochondrion inner membrane</keyword>
<dbReference type="PANTHER" id="PTHR19271">
    <property type="entry name" value="CYTOCHROME B"/>
    <property type="match status" value="1"/>
</dbReference>
<feature type="transmembrane region" description="Helical" evidence="19">
    <location>
        <begin position="79"/>
        <end position="100"/>
    </location>
</feature>
<dbReference type="InterPro" id="IPR048260">
    <property type="entry name" value="Cytochrome_b_C_euk/bac"/>
</dbReference>
<keyword evidence="13 18" id="KW-0408">Iron</keyword>
<evidence type="ECO:0000256" key="7">
    <source>
        <dbReference type="ARBA" id="ARBA00022660"/>
    </source>
</evidence>
<dbReference type="SUPFAM" id="SSF81648">
    <property type="entry name" value="a domain/subunit of cytochrome bc1 complex (Ubiquinol-cytochrome c reductase)"/>
    <property type="match status" value="1"/>
</dbReference>
<feature type="domain" description="Cytochrome b/b6 N-terminal region profile" evidence="20">
    <location>
        <begin position="1"/>
        <end position="211"/>
    </location>
</feature>
<keyword evidence="9 18" id="KW-0479">Metal-binding</keyword>
<keyword evidence="8 19" id="KW-0812">Transmembrane</keyword>
<feature type="transmembrane region" description="Helical" evidence="19">
    <location>
        <begin position="180"/>
        <end position="205"/>
    </location>
</feature>
<accession>A0A343CZY6</accession>
<feature type="transmembrane region" description="Helical" evidence="19">
    <location>
        <begin position="290"/>
        <end position="308"/>
    </location>
</feature>
<feature type="binding site" description="axial binding residue" evidence="18">
    <location>
        <position position="198"/>
    </location>
    <ligand>
        <name>heme b</name>
        <dbReference type="ChEBI" id="CHEBI:60344"/>
        <label>b566</label>
    </ligand>
    <ligandPart>
        <name>Fe</name>
        <dbReference type="ChEBI" id="CHEBI:18248"/>
    </ligandPart>
</feature>
<dbReference type="SUPFAM" id="SSF81342">
    <property type="entry name" value="Transmembrane di-heme cytochromes"/>
    <property type="match status" value="1"/>
</dbReference>
<keyword evidence="6 18" id="KW-0349">Heme</keyword>
<dbReference type="PANTHER" id="PTHR19271:SF16">
    <property type="entry name" value="CYTOCHROME B"/>
    <property type="match status" value="1"/>
</dbReference>
<dbReference type="CDD" id="cd00290">
    <property type="entry name" value="cytochrome_b_C"/>
    <property type="match status" value="1"/>
</dbReference>
<comment type="function">
    <text evidence="1 19">Component of the ubiquinol-cytochrome c reductase complex (complex III or cytochrome b-c1 complex) that is part of the mitochondrial respiratory chain. The b-c1 complex mediates electron transfer from ubiquinol to cytochrome c. Contributes to the generation of a proton gradient across the mitochondrial membrane that is then used for ATP synthesis.</text>
</comment>
<evidence type="ECO:0000256" key="19">
    <source>
        <dbReference type="RuleBase" id="RU362117"/>
    </source>
</evidence>
<feature type="domain" description="Cytochrome b/b6 C-terminal region profile" evidence="21">
    <location>
        <begin position="212"/>
        <end position="381"/>
    </location>
</feature>
<keyword evidence="16 19" id="KW-0472">Membrane</keyword>
<feature type="transmembrane region" description="Helical" evidence="19">
    <location>
        <begin position="147"/>
        <end position="168"/>
    </location>
</feature>
<evidence type="ECO:0000256" key="9">
    <source>
        <dbReference type="ARBA" id="ARBA00022723"/>
    </source>
</evidence>
<comment type="subunit">
    <text evidence="3">The main subunits of complex b-c1 are: cytochrome b, cytochrome c1 and the Rieske protein.</text>
</comment>
<comment type="cofactor">
    <cofactor evidence="19">
        <name>heme b</name>
        <dbReference type="ChEBI" id="CHEBI:60344"/>
    </cofactor>
    <text evidence="19">Binds 2 heme groups non-covalently.</text>
</comment>
<evidence type="ECO:0000259" key="20">
    <source>
        <dbReference type="PROSITE" id="PS51002"/>
    </source>
</evidence>
<feature type="binding site" evidence="17">
    <location>
        <position position="203"/>
    </location>
    <ligand>
        <name>a ubiquinone</name>
        <dbReference type="ChEBI" id="CHEBI:16389"/>
    </ligand>
</feature>
<evidence type="ECO:0000256" key="12">
    <source>
        <dbReference type="ARBA" id="ARBA00022989"/>
    </source>
</evidence>
<evidence type="ECO:0000256" key="8">
    <source>
        <dbReference type="ARBA" id="ARBA00022692"/>
    </source>
</evidence>
<comment type="similarity">
    <text evidence="19">Belongs to the cytochrome b family.</text>
</comment>
<dbReference type="InterPro" id="IPR005797">
    <property type="entry name" value="Cyt_b/b6_N"/>
</dbReference>
<dbReference type="InterPro" id="IPR016174">
    <property type="entry name" value="Di-haem_cyt_TM"/>
</dbReference>
<evidence type="ECO:0000256" key="5">
    <source>
        <dbReference type="ARBA" id="ARBA00022448"/>
    </source>
</evidence>
<dbReference type="AlphaFoldDB" id="A0A343CZY6"/>
<keyword evidence="15 19" id="KW-0496">Mitochondrion</keyword>
<evidence type="ECO:0000259" key="21">
    <source>
        <dbReference type="PROSITE" id="PS51003"/>
    </source>
</evidence>
<dbReference type="GO" id="GO:0046872">
    <property type="term" value="F:metal ion binding"/>
    <property type="evidence" value="ECO:0007669"/>
    <property type="project" value="UniProtKB-UniRule"/>
</dbReference>
<evidence type="ECO:0000256" key="6">
    <source>
        <dbReference type="ARBA" id="ARBA00022617"/>
    </source>
</evidence>
<keyword evidence="5 19" id="KW-0813">Transport</keyword>
<evidence type="ECO:0000256" key="3">
    <source>
        <dbReference type="ARBA" id="ARBA00011649"/>
    </source>
</evidence>
<dbReference type="GO" id="GO:0016491">
    <property type="term" value="F:oxidoreductase activity"/>
    <property type="evidence" value="ECO:0007669"/>
    <property type="project" value="UniProtKB-UniRule"/>
</dbReference>
<evidence type="ECO:0000256" key="10">
    <source>
        <dbReference type="ARBA" id="ARBA00022792"/>
    </source>
</evidence>
<keyword evidence="7 19" id="KW-0679">Respiratory chain</keyword>
<dbReference type="GO" id="GO:0045275">
    <property type="term" value="C:respiratory chain complex III"/>
    <property type="evidence" value="ECO:0007669"/>
    <property type="project" value="InterPro"/>
</dbReference>
<dbReference type="GO" id="GO:0008121">
    <property type="term" value="F:quinol-cytochrome-c reductase activity"/>
    <property type="evidence" value="ECO:0007669"/>
    <property type="project" value="InterPro"/>
</dbReference>
<evidence type="ECO:0000256" key="15">
    <source>
        <dbReference type="ARBA" id="ARBA00023128"/>
    </source>
</evidence>
<dbReference type="EMBL" id="KX908207">
    <property type="protein sequence ID" value="ARR27622.1"/>
    <property type="molecule type" value="Genomic_DNA"/>
</dbReference>
<dbReference type="InterPro" id="IPR036150">
    <property type="entry name" value="Cyt_b/b6_C_sf"/>
</dbReference>
<proteinExistence type="inferred from homology"/>
<feature type="binding site" description="axial binding residue" evidence="18">
    <location>
        <position position="184"/>
    </location>
    <ligand>
        <name>heme b</name>
        <dbReference type="ChEBI" id="CHEBI:60344"/>
        <label>b562</label>
    </ligand>
    <ligandPart>
        <name>Fe</name>
        <dbReference type="ChEBI" id="CHEBI:18248"/>
    </ligandPart>
</feature>
<dbReference type="GeneID" id="36935978"/>
<dbReference type="CDD" id="cd00284">
    <property type="entry name" value="Cytochrome_b_N"/>
    <property type="match status" value="1"/>
</dbReference>
<evidence type="ECO:0000256" key="11">
    <source>
        <dbReference type="ARBA" id="ARBA00022982"/>
    </source>
</evidence>
<dbReference type="PROSITE" id="PS51003">
    <property type="entry name" value="CYTB_CTER"/>
    <property type="match status" value="1"/>
</dbReference>
<dbReference type="GO" id="GO:0006122">
    <property type="term" value="P:mitochondrial electron transport, ubiquinol to cytochrome c"/>
    <property type="evidence" value="ECO:0007669"/>
    <property type="project" value="TreeGrafter"/>
</dbReference>
<dbReference type="PROSITE" id="PS51002">
    <property type="entry name" value="CYTB_NTER"/>
    <property type="match status" value="1"/>
</dbReference>
<feature type="transmembrane region" description="Helical" evidence="19">
    <location>
        <begin position="226"/>
        <end position="248"/>
    </location>
</feature>
<evidence type="ECO:0000256" key="4">
    <source>
        <dbReference type="ARBA" id="ARBA00013531"/>
    </source>
</evidence>
<dbReference type="Pfam" id="PF00032">
    <property type="entry name" value="Cytochrom_B_C"/>
    <property type="match status" value="1"/>
</dbReference>
<dbReference type="InterPro" id="IPR027387">
    <property type="entry name" value="Cytb/b6-like_sf"/>
</dbReference>
<evidence type="ECO:0000256" key="1">
    <source>
        <dbReference type="ARBA" id="ARBA00002566"/>
    </source>
</evidence>
<feature type="transmembrane region" description="Helical" evidence="19">
    <location>
        <begin position="320"/>
        <end position="339"/>
    </location>
</feature>
<evidence type="ECO:0000313" key="22">
    <source>
        <dbReference type="EMBL" id="ARR27622.1"/>
    </source>
</evidence>
<name>A0A343CZY6_APIDO</name>
<feature type="transmembrane region" description="Helical" evidence="19">
    <location>
        <begin position="359"/>
        <end position="378"/>
    </location>
</feature>
<reference evidence="22" key="1">
    <citation type="submission" date="2016-09" db="EMBL/GenBank/DDBJ databases">
        <title>The complete mitochondrial genome of the giant honey bee Apis dorsata (Hymenoptera: Apidae).</title>
        <authorList>
            <person name="Wang A.R."/>
            <person name="Kim J.S."/>
            <person name="Kim M.J."/>
            <person name="Kim I."/>
        </authorList>
    </citation>
    <scope>NUCLEOTIDE SEQUENCE</scope>
</reference>
<feature type="binding site" description="axial binding residue" evidence="18">
    <location>
        <position position="99"/>
    </location>
    <ligand>
        <name>heme b</name>
        <dbReference type="ChEBI" id="CHEBI:60344"/>
        <label>b566</label>
    </ligand>
    <ligandPart>
        <name>Fe</name>
        <dbReference type="ChEBI" id="CHEBI:18248"/>
    </ligandPart>
</feature>
<dbReference type="PIRSF" id="PIRSF038885">
    <property type="entry name" value="COB"/>
    <property type="match status" value="1"/>
</dbReference>
<dbReference type="RefSeq" id="YP_009484716.1">
    <property type="nucleotide sequence ID" value="NC_037709.1"/>
</dbReference>
<evidence type="ECO:0000256" key="17">
    <source>
        <dbReference type="PIRSR" id="PIRSR038885-1"/>
    </source>
</evidence>
<feature type="binding site" description="axial binding residue" evidence="18">
    <location>
        <position position="85"/>
    </location>
    <ligand>
        <name>heme b</name>
        <dbReference type="ChEBI" id="CHEBI:60344"/>
        <label>b562</label>
    </ligand>
    <ligandPart>
        <name>Fe</name>
        <dbReference type="ChEBI" id="CHEBI:18248"/>
    </ligandPart>
</feature>
<dbReference type="InterPro" id="IPR030689">
    <property type="entry name" value="Cytochrome_b"/>
</dbReference>
<feature type="transmembrane region" description="Helical" evidence="19">
    <location>
        <begin position="112"/>
        <end position="135"/>
    </location>
</feature>
<geneLocation type="mitochondrion" evidence="22"/>
<evidence type="ECO:0000256" key="18">
    <source>
        <dbReference type="PIRSR" id="PIRSR038885-2"/>
    </source>
</evidence>
<sequence length="381" mass="44930">MKKLLIFFSSNEFMKIIMSTIYLPTPMNINYMWNFGSILGIFLMIQIISGFILSMHYCPNIDIAFWSITNIMKDMNSGWMFRLIHMNGASFYFLMMYIHISRNMYYCSYKLNSVWGIGILILLISMAAAFMGYVLPWGQMSYWGATVITNLLSAIPYIGNSIVLWIWGGFSINNATLNRFFSLHFILPLVILFMIILHLFALHLTGSSNPLGSNYNNYKISFHPYFSIKDLLGFYMILLIFMIINFQYPYYLGDPDNFKIANPMNTPTHIKPEWYFLFAYSILRAIPNKLGGVIGLVMSILILYIPILYKNNLMNNKFNLLNKIYYWFFLNNFIMLTWLGKQLIESPFTYINMFFTTTYFLYFFLMFFTGKLWDLLIWKSK</sequence>
<feature type="transmembrane region" description="Helical" evidence="19">
    <location>
        <begin position="35"/>
        <end position="58"/>
    </location>
</feature>
<organism evidence="22">
    <name type="scientific">Apis dorsata</name>
    <name type="common">Giant honeybee</name>
    <dbReference type="NCBI Taxonomy" id="7462"/>
    <lineage>
        <taxon>Eukaryota</taxon>
        <taxon>Metazoa</taxon>
        <taxon>Ecdysozoa</taxon>
        <taxon>Arthropoda</taxon>
        <taxon>Hexapoda</taxon>
        <taxon>Insecta</taxon>
        <taxon>Pterygota</taxon>
        <taxon>Neoptera</taxon>
        <taxon>Endopterygota</taxon>
        <taxon>Hymenoptera</taxon>
        <taxon>Apocrita</taxon>
        <taxon>Aculeata</taxon>
        <taxon>Apoidea</taxon>
        <taxon>Anthophila</taxon>
        <taxon>Apidae</taxon>
        <taxon>Apis</taxon>
    </lineage>
</organism>
<dbReference type="Gene3D" id="1.20.810.10">
    <property type="entry name" value="Cytochrome Bc1 Complex, Chain C"/>
    <property type="match status" value="1"/>
</dbReference>
<comment type="cofactor">
    <cofactor evidence="18">
        <name>heme</name>
        <dbReference type="ChEBI" id="CHEBI:30413"/>
    </cofactor>
    <text evidence="18">Binds 2 heme groups non-covalently.</text>
</comment>
<evidence type="ECO:0000256" key="14">
    <source>
        <dbReference type="ARBA" id="ARBA00023075"/>
    </source>
</evidence>
<dbReference type="Pfam" id="PF00033">
    <property type="entry name" value="Cytochrome_B"/>
    <property type="match status" value="1"/>
</dbReference>
<keyword evidence="12 19" id="KW-1133">Transmembrane helix</keyword>
<evidence type="ECO:0000256" key="2">
    <source>
        <dbReference type="ARBA" id="ARBA00004448"/>
    </source>
</evidence>
<keyword evidence="14" id="KW-0830">Ubiquinone</keyword>
<keyword evidence="11 19" id="KW-0249">Electron transport</keyword>